<evidence type="ECO:0000256" key="8">
    <source>
        <dbReference type="ARBA" id="ARBA00022723"/>
    </source>
</evidence>
<evidence type="ECO:0000313" key="15">
    <source>
        <dbReference type="Proteomes" id="UP000050640"/>
    </source>
</evidence>
<evidence type="ECO:0000256" key="9">
    <source>
        <dbReference type="ARBA" id="ARBA00023004"/>
    </source>
</evidence>
<evidence type="ECO:0000256" key="4">
    <source>
        <dbReference type="ARBA" id="ARBA00012221"/>
    </source>
</evidence>
<sequence length="251" mass="28144">MAPASIKKQIEEINNDESLQNDLKIVICLQFPEGLLLYSCVIADILRKYAECEIVIMGDVTYGACCVGDQAARAFGCDLMVHYGHSCLIPIQETQGIKMLYIFVNIEMNLGHFIDVLKTNFEKHKKLALVTTVQFISCLQSVKKELIGESYNILIPQVKPLSPGEILGCTSPKLDEDVDAVVYLGDGRFHLESVMIRNPSIAAYQKFTHEEYDFDLMSKKRKEAIEIAQKCHVFGLIQGSLGRQGNPRIVK</sequence>
<dbReference type="InterPro" id="IPR042263">
    <property type="entry name" value="DPH1/DPH2_1"/>
</dbReference>
<dbReference type="InterPro" id="IPR042264">
    <property type="entry name" value="DPH1/DPH2_2"/>
</dbReference>
<dbReference type="InterPro" id="IPR035435">
    <property type="entry name" value="DPH1/DPH2_euk_archaea"/>
</dbReference>
<evidence type="ECO:0000256" key="3">
    <source>
        <dbReference type="ARBA" id="ARBA00010173"/>
    </source>
</evidence>
<evidence type="ECO:0000256" key="13">
    <source>
        <dbReference type="ARBA" id="ARBA00032789"/>
    </source>
</evidence>
<organism evidence="15 16">
    <name type="scientific">Elaeophora elaphi</name>
    <dbReference type="NCBI Taxonomy" id="1147741"/>
    <lineage>
        <taxon>Eukaryota</taxon>
        <taxon>Metazoa</taxon>
        <taxon>Ecdysozoa</taxon>
        <taxon>Nematoda</taxon>
        <taxon>Chromadorea</taxon>
        <taxon>Rhabditida</taxon>
        <taxon>Spirurina</taxon>
        <taxon>Spiruromorpha</taxon>
        <taxon>Filarioidea</taxon>
        <taxon>Onchocercidae</taxon>
        <taxon>Elaeophora</taxon>
    </lineage>
</organism>
<dbReference type="STRING" id="1147741.A0A0R3S797"/>
<name>A0A0R3S797_9BILA</name>
<keyword evidence="10" id="KW-0411">Iron-sulfur</keyword>
<evidence type="ECO:0000256" key="11">
    <source>
        <dbReference type="ARBA" id="ARBA00031690"/>
    </source>
</evidence>
<comment type="catalytic activity">
    <reaction evidence="14">
        <text>L-histidyl-[translation elongation factor 2] + S-adenosyl-L-methionine = 2-[(3S)-amino-3-carboxypropyl]-L-histidyl-[translation elongation factor 2] + S-methyl-5'-thioadenosine + H(+)</text>
        <dbReference type="Rhea" id="RHEA:36783"/>
        <dbReference type="Rhea" id="RHEA-COMP:9748"/>
        <dbReference type="Rhea" id="RHEA-COMP:9749"/>
        <dbReference type="ChEBI" id="CHEBI:15378"/>
        <dbReference type="ChEBI" id="CHEBI:17509"/>
        <dbReference type="ChEBI" id="CHEBI:29979"/>
        <dbReference type="ChEBI" id="CHEBI:59789"/>
        <dbReference type="ChEBI" id="CHEBI:73995"/>
        <dbReference type="EC" id="2.5.1.108"/>
    </reaction>
</comment>
<keyword evidence="9" id="KW-0408">Iron</keyword>
<evidence type="ECO:0000256" key="1">
    <source>
        <dbReference type="ARBA" id="ARBA00001966"/>
    </source>
</evidence>
<keyword evidence="6" id="KW-0808">Transferase</keyword>
<evidence type="ECO:0000256" key="10">
    <source>
        <dbReference type="ARBA" id="ARBA00023014"/>
    </source>
</evidence>
<evidence type="ECO:0000256" key="6">
    <source>
        <dbReference type="ARBA" id="ARBA00022679"/>
    </source>
</evidence>
<dbReference type="AlphaFoldDB" id="A0A0R3S797"/>
<dbReference type="Gene3D" id="3.40.50.11840">
    <property type="entry name" value="Diphthamide synthesis DPH1/DPH2 domain 1"/>
    <property type="match status" value="1"/>
</dbReference>
<dbReference type="PANTHER" id="PTHR10762:SF1">
    <property type="entry name" value="2-(3-AMINO-3-CARBOXYPROPYL)HISTIDINE SYNTHASE SUBUNIT 1"/>
    <property type="match status" value="1"/>
</dbReference>
<dbReference type="GO" id="GO:0090560">
    <property type="term" value="F:2-(3-amino-3-carboxypropyl)histidine synthase activity"/>
    <property type="evidence" value="ECO:0007669"/>
    <property type="project" value="UniProtKB-EC"/>
</dbReference>
<comment type="similarity">
    <text evidence="3">Belongs to the DPH1/DPH2 family. DPH1 subfamily.</text>
</comment>
<evidence type="ECO:0000256" key="12">
    <source>
        <dbReference type="ARBA" id="ARBA00032574"/>
    </source>
</evidence>
<dbReference type="FunFam" id="3.40.50.11850:FF:000001">
    <property type="entry name" value="2-(3-amino-3-carboxypropyl)histidine synthase subunit 1"/>
    <property type="match status" value="1"/>
</dbReference>
<proteinExistence type="inferred from homology"/>
<dbReference type="PIRSF" id="PIRSF004967">
    <property type="entry name" value="DPH1"/>
    <property type="match status" value="1"/>
</dbReference>
<comment type="pathway">
    <text evidence="2">Protein modification; peptidyl-diphthamide biosynthesis.</text>
</comment>
<dbReference type="Gene3D" id="3.40.50.11850">
    <property type="entry name" value="Diphthamide synthesis DPH1/DPH2 domain 2"/>
    <property type="match status" value="1"/>
</dbReference>
<dbReference type="InterPro" id="IPR016435">
    <property type="entry name" value="DPH1/DPH2"/>
</dbReference>
<evidence type="ECO:0000256" key="5">
    <source>
        <dbReference type="ARBA" id="ARBA00021915"/>
    </source>
</evidence>
<dbReference type="NCBIfam" id="TIGR00322">
    <property type="entry name" value="diphth2_R"/>
    <property type="match status" value="1"/>
</dbReference>
<dbReference type="GO" id="GO:0046872">
    <property type="term" value="F:metal ion binding"/>
    <property type="evidence" value="ECO:0007669"/>
    <property type="project" value="UniProtKB-KW"/>
</dbReference>
<keyword evidence="8" id="KW-0479">Metal-binding</keyword>
<dbReference type="PANTHER" id="PTHR10762">
    <property type="entry name" value="DIPHTHAMIDE BIOSYNTHESIS PROTEIN"/>
    <property type="match status" value="1"/>
</dbReference>
<dbReference type="WBParaSite" id="EEL_0001066901-mRNA-1">
    <property type="protein sequence ID" value="EEL_0001066901-mRNA-1"/>
    <property type="gene ID" value="EEL_0001066901"/>
</dbReference>
<keyword evidence="15" id="KW-1185">Reference proteome</keyword>
<dbReference type="EC" id="2.5.1.108" evidence="4"/>
<dbReference type="Pfam" id="PF01866">
    <property type="entry name" value="Diphthamide_syn"/>
    <property type="match status" value="1"/>
</dbReference>
<dbReference type="GO" id="GO:0051536">
    <property type="term" value="F:iron-sulfur cluster binding"/>
    <property type="evidence" value="ECO:0007669"/>
    <property type="project" value="UniProtKB-KW"/>
</dbReference>
<dbReference type="Proteomes" id="UP000050640">
    <property type="component" value="Unplaced"/>
</dbReference>
<dbReference type="GO" id="GO:0017183">
    <property type="term" value="P:protein histidyl modification to diphthamide"/>
    <property type="evidence" value="ECO:0007669"/>
    <property type="project" value="InterPro"/>
</dbReference>
<dbReference type="FunFam" id="3.40.50.11840:FF:000001">
    <property type="entry name" value="2-(3-amino-3-carboxypropyl)histidine synthase subunit 1"/>
    <property type="match status" value="1"/>
</dbReference>
<evidence type="ECO:0000256" key="2">
    <source>
        <dbReference type="ARBA" id="ARBA00005156"/>
    </source>
</evidence>
<accession>A0A0R3S797</accession>
<keyword evidence="7" id="KW-0949">S-adenosyl-L-methionine</keyword>
<evidence type="ECO:0000256" key="14">
    <source>
        <dbReference type="ARBA" id="ARBA00048403"/>
    </source>
</evidence>
<comment type="cofactor">
    <cofactor evidence="1">
        <name>[4Fe-4S] cluster</name>
        <dbReference type="ChEBI" id="CHEBI:49883"/>
    </cofactor>
</comment>
<evidence type="ECO:0000313" key="16">
    <source>
        <dbReference type="WBParaSite" id="EEL_0001066901-mRNA-1"/>
    </source>
</evidence>
<reference evidence="16" key="1">
    <citation type="submission" date="2017-02" db="UniProtKB">
        <authorList>
            <consortium name="WormBaseParasite"/>
        </authorList>
    </citation>
    <scope>IDENTIFICATION</scope>
</reference>
<dbReference type="SFLD" id="SFLDS00032">
    <property type="entry name" value="Radical_SAM_3-amino-3-carboxyp"/>
    <property type="match status" value="1"/>
</dbReference>
<protein>
    <recommendedName>
        <fullName evidence="5">2-(3-amino-3-carboxypropyl)histidine synthase subunit 1</fullName>
        <ecNumber evidence="4">2.5.1.108</ecNumber>
    </recommendedName>
    <alternativeName>
        <fullName evidence="12">Diphthamide biosynthesis protein 1</fullName>
    </alternativeName>
    <alternativeName>
        <fullName evidence="13">Diphtheria toxin resistance protein 1</fullName>
    </alternativeName>
    <alternativeName>
        <fullName evidence="11">S-adenosyl-L-methionine:L-histidine 3-amino-3-carboxypropyltransferase 1</fullName>
    </alternativeName>
</protein>
<evidence type="ECO:0000256" key="7">
    <source>
        <dbReference type="ARBA" id="ARBA00022691"/>
    </source>
</evidence>